<reference evidence="1 3" key="2">
    <citation type="journal article" date="2013" name="Nature">
        <title>Insights into bilaterian evolution from three spiralian genomes.</title>
        <authorList>
            <person name="Simakov O."/>
            <person name="Marletaz F."/>
            <person name="Cho S.J."/>
            <person name="Edsinger-Gonzales E."/>
            <person name="Havlak P."/>
            <person name="Hellsten U."/>
            <person name="Kuo D.H."/>
            <person name="Larsson T."/>
            <person name="Lv J."/>
            <person name="Arendt D."/>
            <person name="Savage R."/>
            <person name="Osoegawa K."/>
            <person name="de Jong P."/>
            <person name="Grimwood J."/>
            <person name="Chapman J.A."/>
            <person name="Shapiro H."/>
            <person name="Aerts A."/>
            <person name="Otillar R.P."/>
            <person name="Terry A.Y."/>
            <person name="Boore J.L."/>
            <person name="Grigoriev I.V."/>
            <person name="Lindberg D.R."/>
            <person name="Seaver E.C."/>
            <person name="Weisblat D.A."/>
            <person name="Putnam N.H."/>
            <person name="Rokhsar D.S."/>
        </authorList>
    </citation>
    <scope>NUCLEOTIDE SEQUENCE</scope>
    <source>
        <strain evidence="1 3">I ESC-2004</strain>
    </source>
</reference>
<evidence type="ECO:0000313" key="2">
    <source>
        <dbReference type="EnsemblMetazoa" id="CapteP209976"/>
    </source>
</evidence>
<reference evidence="2" key="3">
    <citation type="submission" date="2015-06" db="UniProtKB">
        <authorList>
            <consortium name="EnsemblMetazoa"/>
        </authorList>
    </citation>
    <scope>IDENTIFICATION</scope>
</reference>
<dbReference type="EnsemblMetazoa" id="CapteT209976">
    <property type="protein sequence ID" value="CapteP209976"/>
    <property type="gene ID" value="CapteG209976"/>
</dbReference>
<dbReference type="EMBL" id="KB294299">
    <property type="protein sequence ID" value="ELU14755.1"/>
    <property type="molecule type" value="Genomic_DNA"/>
</dbReference>
<proteinExistence type="predicted"/>
<sequence length="137" mass="16244">MRSRELHCFGAWYIEMRMYGIASASRRRLTEFKEIRRKENILEELNNRTRTKQFKVDTENQIIININEPQSLRSLPVSVAFDVVRPICCGWSNDRKDTYVALHAITHHSPYLLRGKRQAALDNAREIARRNTHLEQY</sequence>
<organism evidence="1">
    <name type="scientific">Capitella teleta</name>
    <name type="common">Polychaete worm</name>
    <dbReference type="NCBI Taxonomy" id="283909"/>
    <lineage>
        <taxon>Eukaryota</taxon>
        <taxon>Metazoa</taxon>
        <taxon>Spiralia</taxon>
        <taxon>Lophotrochozoa</taxon>
        <taxon>Annelida</taxon>
        <taxon>Polychaeta</taxon>
        <taxon>Sedentaria</taxon>
        <taxon>Scolecida</taxon>
        <taxon>Capitellidae</taxon>
        <taxon>Capitella</taxon>
    </lineage>
</organism>
<evidence type="ECO:0000313" key="3">
    <source>
        <dbReference type="Proteomes" id="UP000014760"/>
    </source>
</evidence>
<protein>
    <submittedName>
        <fullName evidence="1 2">Uncharacterized protein</fullName>
    </submittedName>
</protein>
<evidence type="ECO:0000313" key="1">
    <source>
        <dbReference type="EMBL" id="ELU14755.1"/>
    </source>
</evidence>
<dbReference type="Proteomes" id="UP000014760">
    <property type="component" value="Unassembled WGS sequence"/>
</dbReference>
<dbReference type="EMBL" id="AMQN01004736">
    <property type="status" value="NOT_ANNOTATED_CDS"/>
    <property type="molecule type" value="Genomic_DNA"/>
</dbReference>
<dbReference type="AlphaFoldDB" id="R7VGE8"/>
<reference evidence="3" key="1">
    <citation type="submission" date="2012-12" db="EMBL/GenBank/DDBJ databases">
        <authorList>
            <person name="Hellsten U."/>
            <person name="Grimwood J."/>
            <person name="Chapman J.A."/>
            <person name="Shapiro H."/>
            <person name="Aerts A."/>
            <person name="Otillar R.P."/>
            <person name="Terry A.Y."/>
            <person name="Boore J.L."/>
            <person name="Simakov O."/>
            <person name="Marletaz F."/>
            <person name="Cho S.-J."/>
            <person name="Edsinger-Gonzales E."/>
            <person name="Havlak P."/>
            <person name="Kuo D.-H."/>
            <person name="Larsson T."/>
            <person name="Lv J."/>
            <person name="Arendt D."/>
            <person name="Savage R."/>
            <person name="Osoegawa K."/>
            <person name="de Jong P."/>
            <person name="Lindberg D.R."/>
            <person name="Seaver E.C."/>
            <person name="Weisblat D.A."/>
            <person name="Putnam N.H."/>
            <person name="Grigoriev I.V."/>
            <person name="Rokhsar D.S."/>
        </authorList>
    </citation>
    <scope>NUCLEOTIDE SEQUENCE</scope>
    <source>
        <strain evidence="3">I ESC-2004</strain>
    </source>
</reference>
<dbReference type="HOGENOM" id="CLU_1867026_0_0_1"/>
<accession>R7VGE8</accession>
<gene>
    <name evidence="1" type="ORF">CAPTEDRAFT_209976</name>
</gene>
<name>R7VGE8_CAPTE</name>
<keyword evidence="3" id="KW-1185">Reference proteome</keyword>